<evidence type="ECO:0000313" key="1">
    <source>
        <dbReference type="EMBL" id="UUX92630.1"/>
    </source>
</evidence>
<dbReference type="GeneID" id="74306117"/>
<keyword evidence="2" id="KW-1185">Reference proteome</keyword>
<dbReference type="KEGG" id="mend:L6E24_00445"/>
<dbReference type="AlphaFoldDB" id="A0A9E7PLY8"/>
<gene>
    <name evidence="1" type="ORF">L6E24_00445</name>
</gene>
<dbReference type="EMBL" id="CP096115">
    <property type="protein sequence ID" value="UUX92630.1"/>
    <property type="molecule type" value="Genomic_DNA"/>
</dbReference>
<organism evidence="1 2">
    <name type="scientific">Methanoplanus endosymbiosus</name>
    <dbReference type="NCBI Taxonomy" id="33865"/>
    <lineage>
        <taxon>Archaea</taxon>
        <taxon>Methanobacteriati</taxon>
        <taxon>Methanobacteriota</taxon>
        <taxon>Stenosarchaea group</taxon>
        <taxon>Methanomicrobia</taxon>
        <taxon>Methanomicrobiales</taxon>
        <taxon>Methanomicrobiaceae</taxon>
        <taxon>Methanoplanus</taxon>
    </lineage>
</organism>
<dbReference type="RefSeq" id="WP_257742774.1">
    <property type="nucleotide sequence ID" value="NZ_CP096115.1"/>
</dbReference>
<evidence type="ECO:0000313" key="2">
    <source>
        <dbReference type="Proteomes" id="UP001060368"/>
    </source>
</evidence>
<dbReference type="InterPro" id="IPR025455">
    <property type="entry name" value="DUF4276"/>
</dbReference>
<dbReference type="Proteomes" id="UP001060368">
    <property type="component" value="Chromosome"/>
</dbReference>
<proteinExistence type="predicted"/>
<name>A0A9E7PLY8_9EURY</name>
<reference evidence="1" key="1">
    <citation type="submission" date="2022-04" db="EMBL/GenBank/DDBJ databases">
        <title>Complete genome of Methanoplanus endosymbiosus DSM 3599.</title>
        <authorList>
            <person name="Chen S.-C."/>
            <person name="You Y.-T."/>
            <person name="Zhou Y.-Z."/>
            <person name="Lai M.-C."/>
        </authorList>
    </citation>
    <scope>NUCLEOTIDE SEQUENCE</scope>
    <source>
        <strain evidence="1">DSM 3599</strain>
    </source>
</reference>
<dbReference type="Pfam" id="PF14103">
    <property type="entry name" value="DUF4276"/>
    <property type="match status" value="1"/>
</dbReference>
<accession>A0A9E7PLY8</accession>
<sequence length="224" mass="25517">MTDYIRLKIICEGQAEETFVSKVLYDKLALKGIYCIPFRLITSVKSKTYRGGIVSYAKAKKDILRALNEKEAYVTTMFDYYKLSKDFPGKDEASGINDPYGKVEVIENSMAEDIGNRRFIPYIQLHEFESLLFSDIDSIDRVMKLSYGTKINELRSVISACPNPEGINDGENTAPSKRLIRLYPSYQKITDGVLIADLVAAGKMRDKCRHFNGWLDKIENLSRI</sequence>
<protein>
    <submittedName>
        <fullName evidence="1">DUF4276 family protein</fullName>
    </submittedName>
</protein>